<dbReference type="OrthoDB" id="329666at2759"/>
<dbReference type="GO" id="GO:0006261">
    <property type="term" value="P:DNA-templated DNA replication"/>
    <property type="evidence" value="ECO:0007669"/>
    <property type="project" value="TreeGrafter"/>
</dbReference>
<organism evidence="3 4">
    <name type="scientific">Chytriomyces confervae</name>
    <dbReference type="NCBI Taxonomy" id="246404"/>
    <lineage>
        <taxon>Eukaryota</taxon>
        <taxon>Fungi</taxon>
        <taxon>Fungi incertae sedis</taxon>
        <taxon>Chytridiomycota</taxon>
        <taxon>Chytridiomycota incertae sedis</taxon>
        <taxon>Chytridiomycetes</taxon>
        <taxon>Chytridiales</taxon>
        <taxon>Chytriomycetaceae</taxon>
        <taxon>Chytriomyces</taxon>
    </lineage>
</organism>
<dbReference type="Proteomes" id="UP000320333">
    <property type="component" value="Unassembled WGS sequence"/>
</dbReference>
<comment type="subcellular location">
    <subcellularLocation>
        <location evidence="1">Nucleus</location>
    </subcellularLocation>
</comment>
<proteinExistence type="predicted"/>
<protein>
    <recommendedName>
        <fullName evidence="5">Mini-chromosome maintenance complex-binding protein</fullName>
    </recommendedName>
</protein>
<dbReference type="InterPro" id="IPR019140">
    <property type="entry name" value="MCM_complex-bd"/>
</dbReference>
<evidence type="ECO:0000313" key="4">
    <source>
        <dbReference type="Proteomes" id="UP000320333"/>
    </source>
</evidence>
<dbReference type="Pfam" id="PF09739">
    <property type="entry name" value="MCM_bind"/>
    <property type="match status" value="2"/>
</dbReference>
<evidence type="ECO:0000256" key="1">
    <source>
        <dbReference type="ARBA" id="ARBA00004123"/>
    </source>
</evidence>
<dbReference type="PANTHER" id="PTHR13489">
    <property type="entry name" value="MINI-CHROMOSOME MAINTENANCE COMPLEX-BINDING PROTEIN"/>
    <property type="match status" value="1"/>
</dbReference>
<accession>A0A507FQ73</accession>
<evidence type="ECO:0000313" key="3">
    <source>
        <dbReference type="EMBL" id="TPX78413.1"/>
    </source>
</evidence>
<dbReference type="AlphaFoldDB" id="A0A507FQ73"/>
<reference evidence="3 4" key="1">
    <citation type="journal article" date="2019" name="Sci. Rep.">
        <title>Comparative genomics of chytrid fungi reveal insights into the obligate biotrophic and pathogenic lifestyle of Synchytrium endobioticum.</title>
        <authorList>
            <person name="van de Vossenberg B.T.L.H."/>
            <person name="Warris S."/>
            <person name="Nguyen H.D.T."/>
            <person name="van Gent-Pelzer M.P.E."/>
            <person name="Joly D.L."/>
            <person name="van de Geest H.C."/>
            <person name="Bonants P.J.M."/>
            <person name="Smith D.S."/>
            <person name="Levesque C.A."/>
            <person name="van der Lee T.A.J."/>
        </authorList>
    </citation>
    <scope>NUCLEOTIDE SEQUENCE [LARGE SCALE GENOMIC DNA]</scope>
    <source>
        <strain evidence="3 4">CBS 675.73</strain>
    </source>
</reference>
<keyword evidence="2" id="KW-0539">Nucleus</keyword>
<dbReference type="EMBL" id="QEAP01000004">
    <property type="protein sequence ID" value="TPX78413.1"/>
    <property type="molecule type" value="Genomic_DNA"/>
</dbReference>
<gene>
    <name evidence="3" type="ORF">CcCBS67573_g00321</name>
</gene>
<keyword evidence="4" id="KW-1185">Reference proteome</keyword>
<name>A0A507FQ73_9FUNG</name>
<dbReference type="GO" id="GO:0003682">
    <property type="term" value="F:chromatin binding"/>
    <property type="evidence" value="ECO:0007669"/>
    <property type="project" value="TreeGrafter"/>
</dbReference>
<evidence type="ECO:0000256" key="2">
    <source>
        <dbReference type="ARBA" id="ARBA00023242"/>
    </source>
</evidence>
<dbReference type="PANTHER" id="PTHR13489:SF0">
    <property type="entry name" value="MINI-CHROMOSOME MAINTENANCE COMPLEX-BINDING PROTEIN"/>
    <property type="match status" value="1"/>
</dbReference>
<dbReference type="STRING" id="246404.A0A507FQ73"/>
<sequence>MEHQPSPLERLHELIATSGGDISAAQTTFKDQLLASRRLNDIPSLSASSTPGTLVRFRAMVQDNGFSPQIYMSHLNLVNEESGEKMRISCHFSDEISPLKPADSKWSVNESENDFMFGSYSQKWPMCCVAVPGQTAWARALVDNVPESENVAMELGGVSLTGQTNVHVGRKYSTDPYSKPVMVKFYGEEPNDLQLSTVADFIGILELGEPLPTATDAMENDVQMQSFLNDELDPFRGLPVLHCVFHSRVSPLEHPFGGNQELSADVDAKILRENALEFLKPFVLDDRLAAEYLLVHLVSKIRARHESFQTGNFPLNLYNFPTPASSKSVFDAVSLLLPLARRIPLSIHYLNTNRMAPGVFVSRESWKEMNTVKDKETRDSDLVVHGLVSGELQLADRTYVVVDEVGMDAGVLKEQGVINVRQMSDILKFAELPFAVGSGADSPDHTVSKIPVDLSFLVLSQGKCMFDVDCMMPIMPNGMGAPSSVVNNDELRDMNPLRLFLLGVTKTEEYSISEEMNTVLTNHFTEARKKTADAGQPLYSQESFMLRMEIARNWSLLSGESSLSMDAWKKSGEMEAERIERCERFASLKRQNSDGGIDR</sequence>
<dbReference type="GO" id="GO:0005634">
    <property type="term" value="C:nucleus"/>
    <property type="evidence" value="ECO:0007669"/>
    <property type="project" value="UniProtKB-SubCell"/>
</dbReference>
<evidence type="ECO:0008006" key="5">
    <source>
        <dbReference type="Google" id="ProtNLM"/>
    </source>
</evidence>
<comment type="caution">
    <text evidence="3">The sequence shown here is derived from an EMBL/GenBank/DDBJ whole genome shotgun (WGS) entry which is preliminary data.</text>
</comment>